<dbReference type="RefSeq" id="WP_160784841.1">
    <property type="nucleotide sequence ID" value="NZ_CP086610.1"/>
</dbReference>
<organism evidence="2 3">
    <name type="scientific">Shinella zoogloeoides</name>
    <name type="common">Crabtreella saccharophila</name>
    <dbReference type="NCBI Taxonomy" id="352475"/>
    <lineage>
        <taxon>Bacteria</taxon>
        <taxon>Pseudomonadati</taxon>
        <taxon>Pseudomonadota</taxon>
        <taxon>Alphaproteobacteria</taxon>
        <taxon>Hyphomicrobiales</taxon>
        <taxon>Rhizobiaceae</taxon>
        <taxon>Shinella</taxon>
    </lineage>
</organism>
<proteinExistence type="predicted"/>
<comment type="caution">
    <text evidence="2">The sequence shown here is derived from an EMBL/GenBank/DDBJ whole genome shotgun (WGS) entry which is preliminary data.</text>
</comment>
<evidence type="ECO:0000259" key="1">
    <source>
        <dbReference type="Pfam" id="PF04233"/>
    </source>
</evidence>
<dbReference type="Pfam" id="PF04233">
    <property type="entry name" value="Phage_Mu_F"/>
    <property type="match status" value="1"/>
</dbReference>
<dbReference type="InterPro" id="IPR006528">
    <property type="entry name" value="Phage_head_morphogenesis_dom"/>
</dbReference>
<gene>
    <name evidence="2" type="ORF">GR156_03915</name>
</gene>
<dbReference type="Proteomes" id="UP000440304">
    <property type="component" value="Unassembled WGS sequence"/>
</dbReference>
<evidence type="ECO:0000313" key="2">
    <source>
        <dbReference type="EMBL" id="MXN99432.1"/>
    </source>
</evidence>
<feature type="domain" description="Phage head morphogenesis" evidence="1">
    <location>
        <begin position="56"/>
        <end position="185"/>
    </location>
</feature>
<evidence type="ECO:0000313" key="3">
    <source>
        <dbReference type="Proteomes" id="UP000440304"/>
    </source>
</evidence>
<accession>A0A6N8T807</accession>
<reference evidence="2 3" key="1">
    <citation type="submission" date="2019-12" db="EMBL/GenBank/DDBJ databases">
        <title>Shinella granuli gen. nov., sp. nov., and proposal of the reclassification of Zoogloea ramigera ATCC 19623 as Shinella zoogloeoides sp. nov.</title>
        <authorList>
            <person name="Gao J."/>
        </authorList>
    </citation>
    <scope>NUCLEOTIDE SEQUENCE [LARGE SCALE GENOMIC DNA]</scope>
    <source>
        <strain evidence="2 3">DSM 287</strain>
    </source>
</reference>
<dbReference type="OrthoDB" id="9813502at2"/>
<protein>
    <recommendedName>
        <fullName evidence="1">Phage head morphogenesis domain-containing protein</fullName>
    </recommendedName>
</protein>
<dbReference type="EMBL" id="WUML01000002">
    <property type="protein sequence ID" value="MXN99432.1"/>
    <property type="molecule type" value="Genomic_DNA"/>
</dbReference>
<dbReference type="AlphaFoldDB" id="A0A6N8T807"/>
<name>A0A6N8T807_SHIZO</name>
<sequence length="415" mass="47259">MAERASRFAYPPEVSGYFRTKAVKPSFSWLDIWAEEHAYIMTVAKTTELEVTSAFHRTIAQAIDEGKGFDTWKPLIEKELTKLGWWQPRMVSDPSGIDPDRMVDFSSDRRLKTIFWSNMNSARSAGQWERAQRSKGVLPYVLYMRTTSSDPRVEHLQWVGLILPIDHPFWKTHWPPNGWLCKCQVRMLTEREARALLGTTRVIGKNDQGEDITIRYTDNPPDLGPDIRHRNRRTGEISMVPPGIDAGWHTNPGLARATTLIRNFETQLDAAPGADATRVLKELWDDPYLRLAPRLPQKVWLPAGVSKELAEDLGARSAVISVTSETIVERIGRHKMSVDDFAVYPELLAEGLVLPDPRGKGHVRSIIRRIGKAWWRAFVTLSETGYMRATSLHQKQEKELRNAVERAGMKWPGGE</sequence>